<dbReference type="RefSeq" id="WP_208173846.1">
    <property type="nucleotide sequence ID" value="NZ_JAGETZ010000002.1"/>
</dbReference>
<dbReference type="Pfam" id="PF00431">
    <property type="entry name" value="CUB"/>
    <property type="match status" value="1"/>
</dbReference>
<dbReference type="InterPro" id="IPR044023">
    <property type="entry name" value="Ig_7"/>
</dbReference>
<reference evidence="4 5" key="1">
    <citation type="submission" date="2021-03" db="EMBL/GenBank/DDBJ databases">
        <authorList>
            <person name="Kim M.K."/>
        </authorList>
    </citation>
    <scope>NUCLEOTIDE SEQUENCE [LARGE SCALE GENOMIC DNA]</scope>
    <source>
        <strain evidence="4 5">BT442</strain>
    </source>
</reference>
<dbReference type="InterPro" id="IPR035914">
    <property type="entry name" value="Sperma_CUB_dom_sf"/>
</dbReference>
<evidence type="ECO:0000259" key="3">
    <source>
        <dbReference type="PROSITE" id="PS01180"/>
    </source>
</evidence>
<evidence type="ECO:0000313" key="5">
    <source>
        <dbReference type="Proteomes" id="UP000664369"/>
    </source>
</evidence>
<dbReference type="SUPFAM" id="SSF69318">
    <property type="entry name" value="Integrin alpha N-terminal domain"/>
    <property type="match status" value="1"/>
</dbReference>
<dbReference type="InterPro" id="IPR002909">
    <property type="entry name" value="IPT_dom"/>
</dbReference>
<dbReference type="InterPro" id="IPR014756">
    <property type="entry name" value="Ig_E-set"/>
</dbReference>
<dbReference type="InterPro" id="IPR013517">
    <property type="entry name" value="FG-GAP"/>
</dbReference>
<dbReference type="SUPFAM" id="SSF49854">
    <property type="entry name" value="Spermadhesin, CUB domain"/>
    <property type="match status" value="1"/>
</dbReference>
<dbReference type="CDD" id="cd00041">
    <property type="entry name" value="CUB"/>
    <property type="match status" value="1"/>
</dbReference>
<keyword evidence="2" id="KW-1015">Disulfide bond</keyword>
<gene>
    <name evidence="4" type="ORF">J4E00_04515</name>
</gene>
<dbReference type="Pfam" id="PF13205">
    <property type="entry name" value="Big_5"/>
    <property type="match status" value="1"/>
</dbReference>
<dbReference type="InterPro" id="IPR000859">
    <property type="entry name" value="CUB_dom"/>
</dbReference>
<evidence type="ECO:0000313" key="4">
    <source>
        <dbReference type="EMBL" id="MBO2008303.1"/>
    </source>
</evidence>
<comment type="caution">
    <text evidence="4">The sequence shown here is derived from an EMBL/GenBank/DDBJ whole genome shotgun (WGS) entry which is preliminary data.</text>
</comment>
<dbReference type="PROSITE" id="PS01180">
    <property type="entry name" value="CUB"/>
    <property type="match status" value="1"/>
</dbReference>
<dbReference type="Pfam" id="PF18962">
    <property type="entry name" value="Por_Secre_tail"/>
    <property type="match status" value="1"/>
</dbReference>
<accession>A0ABS3QBF9</accession>
<keyword evidence="1" id="KW-0732">Signal</keyword>
<dbReference type="Gene3D" id="2.60.40.10">
    <property type="entry name" value="Immunoglobulins"/>
    <property type="match status" value="4"/>
</dbReference>
<dbReference type="SMART" id="SM00042">
    <property type="entry name" value="CUB"/>
    <property type="match status" value="1"/>
</dbReference>
<dbReference type="PANTHER" id="PTHR46580">
    <property type="entry name" value="SENSOR KINASE-RELATED"/>
    <property type="match status" value="1"/>
</dbReference>
<dbReference type="InterPro" id="IPR032812">
    <property type="entry name" value="SbsA_Ig"/>
</dbReference>
<sequence>MSNTPATTCSGTLYDSGGATLPYSNAETFTKVLTPATAGAQLRLVFSSFDLESGYDFLTIYNGSSTSAPVIGQYTGTVGPGTVTASNTTGQLTLRFTSDVSVAGAGFAAAISCIGGGPTFTVTARTPASNSTNVAPTSPLNISFSESPTAASASGITVFGGLAGGRRALNAATVSGNTATVSVAGSAFKPGETVQVVVPATVRSSSGSSAVPYVYQFTTAASVASGRFGFRNVYATGNQPHDMVMGDVTGDGLPDIISGDGGDFTISVLPGLANGTFGSRQVYAITGTPTLLALGDVNNDGRLDVVTSNSQEATVSVLLATAAGGLGTNTTYAVPTGPSGIALGDLNGDGRLDMVVTSQGTTAAVGNTAAVLLNLGSGVFSTPITYLTGNSPISVTLGDLNNDGRLDMFTTNQNDNTVSVLLGTGTGSFGLKTDYTTGTGPFIGTLGDVNGDGNLDAVSGNNLSSTVTVRLGNGTGTLGTRTDYTTGSTPQDTDLGDVNGDGWLDIITANQGTGNISVLLNTGTGSFGTASNFAAGNSTVSTALADVNGDGRLDVAALNSTDQTVAILLGVGAPTITSFTPANGPVGTSVTITGTNLTGATNLQLNGATVTGFVVGNGGTTITFTIPAGASSGLLAVTTPGGTAVSATPFTVTAAQLTVSQGNTAYPSNGQAYSFGPQTLGVTSAPVTFTLTNPGSAPLIITGSSTTGPFNAGPLSSVTVPAGGTATVAVTFTPTTAGTQTGTLRLTSALGTYVVNLTGTGTIPVPVISGFSPASGPVGTVVTINGSGFSAGNIVTLNGTAVTGVTVSNGGTTITFTVPAGATAGPLTVTTAGGTATSSGSFCVQYVAIAPAATRCGAGSLTLTASGVPTGGIYTWYGQANGGTSLATGTSYTTGVLTGTTTYYVGISTGNGAGACEGPRTAVTATINALPVVTVVAGGPLNLCAGSSVVLTASGADTYQWSNGQTTTSITVSTAGSYSVTGLSAAGCAATSAATAVTITPLPAAPVATPASRCGSGSVTLSATGAPASGSYAWYSAATGGTALPGNTGATFTTPALTATTSYYVSALTAGGCEGPRTAVVAIINTVPIVTVAASGPLSFCQGGSVVLTASGADTYQWSTGQTTASITVASGGSYSVVGTTTAAGCSMTSPATAVTVNAIPAQPTITLGAGNVLTSSSATGNQWYLNGVAVVGATGATYAVATTAQQGLYTVVVTSAAGCVSPTSAGVQVVVTASTQTTALLDLHLYPNPAHGTATVQLPAVSGATTATLTVLDALGRVAQTRLVALPANGTRIELNLAGLASGVYALHVKAGSASTTKRFTVE</sequence>
<dbReference type="InterPro" id="IPR013783">
    <property type="entry name" value="Ig-like_fold"/>
</dbReference>
<dbReference type="InterPro" id="IPR028994">
    <property type="entry name" value="Integrin_alpha_N"/>
</dbReference>
<keyword evidence="5" id="KW-1185">Reference proteome</keyword>
<evidence type="ECO:0000256" key="1">
    <source>
        <dbReference type="ARBA" id="ARBA00022729"/>
    </source>
</evidence>
<dbReference type="Gene3D" id="2.130.10.130">
    <property type="entry name" value="Integrin alpha, N-terminal"/>
    <property type="match status" value="1"/>
</dbReference>
<protein>
    <submittedName>
        <fullName evidence="4">VCBS repeat-containing protein</fullName>
    </submittedName>
</protein>
<feature type="domain" description="CUB" evidence="3">
    <location>
        <begin position="1"/>
        <end position="114"/>
    </location>
</feature>
<dbReference type="Pfam" id="PF19081">
    <property type="entry name" value="Ig_7"/>
    <property type="match status" value="2"/>
</dbReference>
<dbReference type="Proteomes" id="UP000664369">
    <property type="component" value="Unassembled WGS sequence"/>
</dbReference>
<name>A0ABS3QBF9_9BACT</name>
<dbReference type="Gene3D" id="2.60.120.290">
    <property type="entry name" value="Spermadhesin, CUB domain"/>
    <property type="match status" value="1"/>
</dbReference>
<dbReference type="Pfam" id="PF13517">
    <property type="entry name" value="FG-GAP_3"/>
    <property type="match status" value="3"/>
</dbReference>
<dbReference type="SUPFAM" id="SSF81296">
    <property type="entry name" value="E set domains"/>
    <property type="match status" value="2"/>
</dbReference>
<dbReference type="EMBL" id="JAGETZ010000002">
    <property type="protein sequence ID" value="MBO2008303.1"/>
    <property type="molecule type" value="Genomic_DNA"/>
</dbReference>
<evidence type="ECO:0000256" key="2">
    <source>
        <dbReference type="ARBA" id="ARBA00023157"/>
    </source>
</evidence>
<dbReference type="SMART" id="SM00429">
    <property type="entry name" value="IPT"/>
    <property type="match status" value="2"/>
</dbReference>
<organism evidence="4 5">
    <name type="scientific">Hymenobacter negativus</name>
    <dbReference type="NCBI Taxonomy" id="2795026"/>
    <lineage>
        <taxon>Bacteria</taxon>
        <taxon>Pseudomonadati</taxon>
        <taxon>Bacteroidota</taxon>
        <taxon>Cytophagia</taxon>
        <taxon>Cytophagales</taxon>
        <taxon>Hymenobacteraceae</taxon>
        <taxon>Hymenobacter</taxon>
    </lineage>
</organism>
<dbReference type="InterPro" id="IPR026444">
    <property type="entry name" value="Secre_tail"/>
</dbReference>
<dbReference type="CDD" id="cd00102">
    <property type="entry name" value="IPT"/>
    <property type="match status" value="2"/>
</dbReference>
<dbReference type="NCBIfam" id="TIGR04183">
    <property type="entry name" value="Por_Secre_tail"/>
    <property type="match status" value="1"/>
</dbReference>
<dbReference type="PANTHER" id="PTHR46580:SF2">
    <property type="entry name" value="MAM DOMAIN-CONTAINING PROTEIN"/>
    <property type="match status" value="1"/>
</dbReference>
<proteinExistence type="predicted"/>
<dbReference type="Gene3D" id="2.30.30.100">
    <property type="match status" value="3"/>
</dbReference>